<evidence type="ECO:0000313" key="13">
    <source>
        <dbReference type="EMBL" id="AMD20065.1"/>
    </source>
</evidence>
<feature type="region of interest" description="Disordered" evidence="11">
    <location>
        <begin position="122"/>
        <end position="168"/>
    </location>
</feature>
<evidence type="ECO:0000256" key="6">
    <source>
        <dbReference type="ARBA" id="ARBA00022927"/>
    </source>
</evidence>
<keyword evidence="8" id="KW-0446">Lipid-binding</keyword>
<proteinExistence type="inferred from homology"/>
<keyword evidence="14" id="KW-1185">Reference proteome</keyword>
<dbReference type="InterPro" id="IPR036871">
    <property type="entry name" value="PX_dom_sf"/>
</dbReference>
<reference evidence="13 14" key="1">
    <citation type="submission" date="2016-01" db="EMBL/GenBank/DDBJ databases">
        <title>Genome sequence of the yeast Holleya sinecauda.</title>
        <authorList>
            <person name="Dietrich F.S."/>
        </authorList>
    </citation>
    <scope>NUCLEOTIDE SEQUENCE [LARGE SCALE GENOMIC DNA]</scope>
    <source>
        <strain evidence="13 14">ATCC 58844</strain>
    </source>
</reference>
<dbReference type="PANTHER" id="PTHR46979:SF1">
    <property type="entry name" value="AUTOPHAGY-RELATED PROTEIN 20"/>
    <property type="match status" value="1"/>
</dbReference>
<dbReference type="PANTHER" id="PTHR46979">
    <property type="entry name" value="SORTING NEXIN-41"/>
    <property type="match status" value="1"/>
</dbReference>
<dbReference type="EMBL" id="CP014243">
    <property type="protein sequence ID" value="AMD20065.1"/>
    <property type="molecule type" value="Genomic_DNA"/>
</dbReference>
<evidence type="ECO:0000259" key="12">
    <source>
        <dbReference type="PROSITE" id="PS50195"/>
    </source>
</evidence>
<dbReference type="InterPro" id="IPR051079">
    <property type="entry name" value="Sorting_Nexin_Autophagy"/>
</dbReference>
<evidence type="ECO:0000256" key="7">
    <source>
        <dbReference type="ARBA" id="ARBA00023006"/>
    </source>
</evidence>
<dbReference type="GO" id="GO:0006914">
    <property type="term" value="P:autophagy"/>
    <property type="evidence" value="ECO:0007669"/>
    <property type="project" value="UniProtKB-KW"/>
</dbReference>
<feature type="compositionally biased region" description="Basic and acidic residues" evidence="11">
    <location>
        <begin position="129"/>
        <end position="143"/>
    </location>
</feature>
<dbReference type="SMART" id="SM00312">
    <property type="entry name" value="PX"/>
    <property type="match status" value="1"/>
</dbReference>
<dbReference type="RefSeq" id="XP_017987061.1">
    <property type="nucleotide sequence ID" value="XM_018131051.1"/>
</dbReference>
<feature type="domain" description="PX" evidence="12">
    <location>
        <begin position="188"/>
        <end position="333"/>
    </location>
</feature>
<dbReference type="Proteomes" id="UP000243052">
    <property type="component" value="Chromosome iii"/>
</dbReference>
<protein>
    <recommendedName>
        <fullName evidence="10">Autophagy-related protein 20</fullName>
    </recommendedName>
</protein>
<comment type="similarity">
    <text evidence="3">Belongs to the sorting nexin family.</text>
</comment>
<name>A0A0X8HRF3_9SACH</name>
<dbReference type="GO" id="GO:0005829">
    <property type="term" value="C:cytosol"/>
    <property type="evidence" value="ECO:0007669"/>
    <property type="project" value="GOC"/>
</dbReference>
<keyword evidence="4" id="KW-0813">Transport</keyword>
<comment type="subcellular location">
    <subcellularLocation>
        <location evidence="1">Endosome membrane</location>
        <topology evidence="1">Peripheral membrane protein</topology>
    </subcellularLocation>
    <subcellularLocation>
        <location evidence="2">Preautophagosomal structure membrane</location>
        <topology evidence="2">Peripheral membrane protein</topology>
    </subcellularLocation>
</comment>
<dbReference type="GO" id="GO:0034045">
    <property type="term" value="C:phagophore assembly site membrane"/>
    <property type="evidence" value="ECO:0007669"/>
    <property type="project" value="UniProtKB-SubCell"/>
</dbReference>
<evidence type="ECO:0000256" key="4">
    <source>
        <dbReference type="ARBA" id="ARBA00022448"/>
    </source>
</evidence>
<evidence type="ECO:0000256" key="2">
    <source>
        <dbReference type="ARBA" id="ARBA00004623"/>
    </source>
</evidence>
<dbReference type="OrthoDB" id="289314at2759"/>
<dbReference type="STRING" id="45286.A0A0X8HRF3"/>
<evidence type="ECO:0000256" key="9">
    <source>
        <dbReference type="ARBA" id="ARBA00023136"/>
    </source>
</evidence>
<keyword evidence="6" id="KW-0653">Protein transport</keyword>
<keyword evidence="7" id="KW-0072">Autophagy</keyword>
<dbReference type="PROSITE" id="PS50195">
    <property type="entry name" value="PX"/>
    <property type="match status" value="1"/>
</dbReference>
<accession>A0A0X8HRF3</accession>
<keyword evidence="5" id="KW-0967">Endosome</keyword>
<dbReference type="GO" id="GO:0042147">
    <property type="term" value="P:retrograde transport, endosome to Golgi"/>
    <property type="evidence" value="ECO:0007669"/>
    <property type="project" value="InterPro"/>
</dbReference>
<dbReference type="InterPro" id="IPR044106">
    <property type="entry name" value="PX_Snx41/Atg20"/>
</dbReference>
<organism evidence="13 14">
    <name type="scientific">Eremothecium sinecaudum</name>
    <dbReference type="NCBI Taxonomy" id="45286"/>
    <lineage>
        <taxon>Eukaryota</taxon>
        <taxon>Fungi</taxon>
        <taxon>Dikarya</taxon>
        <taxon>Ascomycota</taxon>
        <taxon>Saccharomycotina</taxon>
        <taxon>Saccharomycetes</taxon>
        <taxon>Saccharomycetales</taxon>
        <taxon>Saccharomycetaceae</taxon>
        <taxon>Eremothecium</taxon>
    </lineage>
</organism>
<dbReference type="GO" id="GO:0032266">
    <property type="term" value="F:phosphatidylinositol-3-phosphate binding"/>
    <property type="evidence" value="ECO:0007669"/>
    <property type="project" value="UniProtKB-ARBA"/>
</dbReference>
<dbReference type="InterPro" id="IPR001683">
    <property type="entry name" value="PX_dom"/>
</dbReference>
<dbReference type="Gene3D" id="1.20.1270.60">
    <property type="entry name" value="Arfaptin homology (AH) domain/BAR domain"/>
    <property type="match status" value="1"/>
</dbReference>
<feature type="compositionally biased region" description="Polar residues" evidence="11">
    <location>
        <begin position="1"/>
        <end position="14"/>
    </location>
</feature>
<dbReference type="InterPro" id="IPR027267">
    <property type="entry name" value="AH/BAR_dom_sf"/>
</dbReference>
<evidence type="ECO:0000256" key="11">
    <source>
        <dbReference type="SAM" id="MobiDB-lite"/>
    </source>
</evidence>
<dbReference type="GO" id="GO:0015031">
    <property type="term" value="P:protein transport"/>
    <property type="evidence" value="ECO:0007669"/>
    <property type="project" value="UniProtKB-KW"/>
</dbReference>
<dbReference type="GeneID" id="28723298"/>
<dbReference type="SUPFAM" id="SSF64268">
    <property type="entry name" value="PX domain"/>
    <property type="match status" value="1"/>
</dbReference>
<evidence type="ECO:0000313" key="14">
    <source>
        <dbReference type="Proteomes" id="UP000243052"/>
    </source>
</evidence>
<feature type="region of interest" description="Disordered" evidence="11">
    <location>
        <begin position="1"/>
        <end position="20"/>
    </location>
</feature>
<gene>
    <name evidence="13" type="ORF">AW171_hschr31935</name>
</gene>
<dbReference type="AlphaFoldDB" id="A0A0X8HRF3"/>
<evidence type="ECO:0000256" key="1">
    <source>
        <dbReference type="ARBA" id="ARBA00004481"/>
    </source>
</evidence>
<dbReference type="Gene3D" id="3.30.1520.10">
    <property type="entry name" value="Phox-like domain"/>
    <property type="match status" value="1"/>
</dbReference>
<sequence>MMCDSPSSNQTTEHGSNKDTTVEEVMEDNKFNLNFIFDDGQLRNSGEYAGDVEHDVNDCNKDILDDIVTDNCLDMLQNGSNKGSSNLNNVSEISESDTVHMPIVQEDNPFVEHRLERELSQLKASTENRFMESKSDSIDKESYEGISQPPSKSQNSRDEGNDFISNSNESSVSIRERLFPLSVEKSLHASEKIKILEASKVSEGQGRSHITYTVKFGDKIVRRRYSEFESLRKLLIKLFPMSLIPPIPEKQSLTSYGKAITGSDLNYILPPETDGRVDLGTSVIDGSVGNTDQKLVRHRIRMLTSFLNRLLNNSEISKTSIISDFLDPNNTNWNDVMTSSAAISSLPKNVLRCNPLDPTNTTRVHAFLPIPSSPSTQILKGKDEVSTSVDFHPDDLAFFHIEHDYRKYEHILQTGIYKYSRRITKSFNELKQDFRELSDAFAEFAVDETQSSEIKELLSRLSASNTATVTALESLVSRLYYNINEPLCEVVLMIGAARELIQYRKMKFIQRDILKRTLLYKNGQLRKFQEQEEDAKRTNQMASRELSGDRRINLQRIPEPNTQTYKGKIFNNINKLAHIVKETVNYQDQDNKATIPSVQRDIEQIGESLDISESDLKVITETIRDEQLPKFSREKDEEIFDILKNYSKYMREFAEQNLIAWKELKNMEQSA</sequence>
<evidence type="ECO:0000256" key="10">
    <source>
        <dbReference type="ARBA" id="ARBA00039251"/>
    </source>
</evidence>
<dbReference type="GO" id="GO:0010008">
    <property type="term" value="C:endosome membrane"/>
    <property type="evidence" value="ECO:0007669"/>
    <property type="project" value="UniProtKB-SubCell"/>
</dbReference>
<evidence type="ECO:0000256" key="8">
    <source>
        <dbReference type="ARBA" id="ARBA00023121"/>
    </source>
</evidence>
<evidence type="ECO:0000256" key="5">
    <source>
        <dbReference type="ARBA" id="ARBA00022753"/>
    </source>
</evidence>
<evidence type="ECO:0000256" key="3">
    <source>
        <dbReference type="ARBA" id="ARBA00010883"/>
    </source>
</evidence>
<keyword evidence="9" id="KW-0472">Membrane</keyword>
<dbReference type="Pfam" id="PF00787">
    <property type="entry name" value="PX"/>
    <property type="match status" value="1"/>
</dbReference>
<dbReference type="CDD" id="cd06867">
    <property type="entry name" value="PX_SNX41_42"/>
    <property type="match status" value="1"/>
</dbReference>